<dbReference type="Gene3D" id="2.40.70.10">
    <property type="entry name" value="Acid Proteases"/>
    <property type="match status" value="2"/>
</dbReference>
<keyword evidence="10" id="KW-0449">Lipoprotein</keyword>
<keyword evidence="3" id="KW-1003">Cell membrane</keyword>
<evidence type="ECO:0000256" key="8">
    <source>
        <dbReference type="ARBA" id="ARBA00023136"/>
    </source>
</evidence>
<keyword evidence="9" id="KW-0325">Glycoprotein</keyword>
<dbReference type="InterPro" id="IPR033121">
    <property type="entry name" value="PEPTIDASE_A1"/>
</dbReference>
<evidence type="ECO:0000256" key="3">
    <source>
        <dbReference type="ARBA" id="ARBA00022475"/>
    </source>
</evidence>
<evidence type="ECO:0000256" key="5">
    <source>
        <dbReference type="ARBA" id="ARBA00022729"/>
    </source>
</evidence>
<evidence type="ECO:0000256" key="2">
    <source>
        <dbReference type="ARBA" id="ARBA00007447"/>
    </source>
</evidence>
<evidence type="ECO:0000256" key="4">
    <source>
        <dbReference type="ARBA" id="ARBA00022670"/>
    </source>
</evidence>
<dbReference type="STRING" id="59895.A0A103XK80"/>
<dbReference type="OMA" id="GEFAVFC"/>
<dbReference type="FunFam" id="2.40.70.10:FF:000014">
    <property type="entry name" value="Aspartyl protease family protein 1"/>
    <property type="match status" value="1"/>
</dbReference>
<proteinExistence type="inferred from homology"/>
<organism evidence="16 17">
    <name type="scientific">Cynara cardunculus var. scolymus</name>
    <name type="common">Globe artichoke</name>
    <name type="synonym">Cynara scolymus</name>
    <dbReference type="NCBI Taxonomy" id="59895"/>
    <lineage>
        <taxon>Eukaryota</taxon>
        <taxon>Viridiplantae</taxon>
        <taxon>Streptophyta</taxon>
        <taxon>Embryophyta</taxon>
        <taxon>Tracheophyta</taxon>
        <taxon>Spermatophyta</taxon>
        <taxon>Magnoliopsida</taxon>
        <taxon>eudicotyledons</taxon>
        <taxon>Gunneridae</taxon>
        <taxon>Pentapetalae</taxon>
        <taxon>asterids</taxon>
        <taxon>campanulids</taxon>
        <taxon>Asterales</taxon>
        <taxon>Asteraceae</taxon>
        <taxon>Carduoideae</taxon>
        <taxon>Cardueae</taxon>
        <taxon>Carduinae</taxon>
        <taxon>Cynara</taxon>
    </lineage>
</organism>
<dbReference type="GO" id="GO:0004190">
    <property type="term" value="F:aspartic-type endopeptidase activity"/>
    <property type="evidence" value="ECO:0007669"/>
    <property type="project" value="UniProtKB-KW"/>
</dbReference>
<evidence type="ECO:0000256" key="10">
    <source>
        <dbReference type="ARBA" id="ARBA00023288"/>
    </source>
</evidence>
<dbReference type="PANTHER" id="PTHR13683:SF743">
    <property type="entry name" value="ASPARTIC PROTEINASE-LIKE PROTEIN 1"/>
    <property type="match status" value="1"/>
</dbReference>
<feature type="signal peptide" evidence="14">
    <location>
        <begin position="1"/>
        <end position="28"/>
    </location>
</feature>
<feature type="chain" id="PRO_5007118860" evidence="14">
    <location>
        <begin position="29"/>
        <end position="554"/>
    </location>
</feature>
<dbReference type="GO" id="GO:0005886">
    <property type="term" value="C:plasma membrane"/>
    <property type="evidence" value="ECO:0007669"/>
    <property type="project" value="UniProtKB-SubCell"/>
</dbReference>
<evidence type="ECO:0000256" key="12">
    <source>
        <dbReference type="RuleBase" id="RU000454"/>
    </source>
</evidence>
<reference evidence="16 17" key="1">
    <citation type="journal article" date="2016" name="Sci. Rep.">
        <title>The genome sequence of the outbreeding globe artichoke constructed de novo incorporating a phase-aware low-pass sequencing strategy of F1 progeny.</title>
        <authorList>
            <person name="Scaglione D."/>
            <person name="Reyes-Chin-Wo S."/>
            <person name="Acquadro A."/>
            <person name="Froenicke L."/>
            <person name="Portis E."/>
            <person name="Beitel C."/>
            <person name="Tirone M."/>
            <person name="Mauro R."/>
            <person name="Lo Monaco A."/>
            <person name="Mauromicale G."/>
            <person name="Faccioli P."/>
            <person name="Cattivelli L."/>
            <person name="Rieseberg L."/>
            <person name="Michelmore R."/>
            <person name="Lanteri S."/>
        </authorList>
    </citation>
    <scope>NUCLEOTIDE SEQUENCE [LARGE SCALE GENOMIC DNA]</scope>
    <source>
        <strain evidence="16">2C</strain>
    </source>
</reference>
<dbReference type="InterPro" id="IPR021109">
    <property type="entry name" value="Peptidase_aspartic_dom_sf"/>
</dbReference>
<dbReference type="Pfam" id="PF14543">
    <property type="entry name" value="TAXi_N"/>
    <property type="match status" value="1"/>
</dbReference>
<dbReference type="AlphaFoldDB" id="A0A103XK80"/>
<dbReference type="Pfam" id="PF14541">
    <property type="entry name" value="TAXi_C"/>
    <property type="match status" value="1"/>
</dbReference>
<feature type="compositionally biased region" description="Polar residues" evidence="13">
    <location>
        <begin position="481"/>
        <end position="505"/>
    </location>
</feature>
<keyword evidence="7 12" id="KW-0378">Hydrolase</keyword>
<dbReference type="PROSITE" id="PS00141">
    <property type="entry name" value="ASP_PROTEASE"/>
    <property type="match status" value="1"/>
</dbReference>
<dbReference type="SUPFAM" id="SSF50630">
    <property type="entry name" value="Acid proteases"/>
    <property type="match status" value="1"/>
</dbReference>
<evidence type="ECO:0000256" key="7">
    <source>
        <dbReference type="ARBA" id="ARBA00022801"/>
    </source>
</evidence>
<dbReference type="PANTHER" id="PTHR13683">
    <property type="entry name" value="ASPARTYL PROTEASES"/>
    <property type="match status" value="1"/>
</dbReference>
<evidence type="ECO:0000256" key="6">
    <source>
        <dbReference type="ARBA" id="ARBA00022750"/>
    </source>
</evidence>
<dbReference type="InterPro" id="IPR001461">
    <property type="entry name" value="Aspartic_peptidase_A1"/>
</dbReference>
<keyword evidence="17" id="KW-1185">Reference proteome</keyword>
<dbReference type="InterPro" id="IPR032861">
    <property type="entry name" value="TAXi_N"/>
</dbReference>
<dbReference type="InterPro" id="IPR001969">
    <property type="entry name" value="Aspartic_peptidase_AS"/>
</dbReference>
<evidence type="ECO:0000256" key="13">
    <source>
        <dbReference type="SAM" id="MobiDB-lite"/>
    </source>
</evidence>
<comment type="caution">
    <text evidence="16">The sequence shown here is derived from an EMBL/GenBank/DDBJ whole genome shotgun (WGS) entry which is preliminary data.</text>
</comment>
<dbReference type="FunFam" id="2.40.70.10:FF:000012">
    <property type="entry name" value="Aspartyl protease family protein 1"/>
    <property type="match status" value="1"/>
</dbReference>
<evidence type="ECO:0000256" key="1">
    <source>
        <dbReference type="ARBA" id="ARBA00004193"/>
    </source>
</evidence>
<keyword evidence="6 12" id="KW-0064">Aspartyl protease</keyword>
<sequence>MEAAPAVFVAVSMAVVVLLVECGVSAEAESHVTYSSRLIHRFSDEMRALRVSREGQVVDDWPEEGSLGYYRRLVRRDVERQKMNVGSQHQLLFPSAGSVTMSGGNELGWLHYTWIAVGVPSVSFLVALDTGSDLLWLPCDCVQCAPLSVRYYVSQYTSLTYISGLIQDNDLNEYNPSHSSTSKSITCSHQLCESGPTCKSSKQSCPYTVKYATTDTSSSGSLVEDILHLASAGVNASNTYVRAPVIIGCGREQSGGYLDGIAPDGVLGLGLGAVSVPSFLAKSGVTRNAFSLCFGEAGTGEIYFGDQGLAGQRTTPFLPIDGKYIAYIIGVENFCIGTTCLDQTTFRAQFDSGTTFTLLPDGVYKLVVEEFDRQANATKYNFEDLPFQHCYKSSSQQLPEIPSVTIRFAVNNSFVVHDPLFVLNDSQGGLVGFCLAIQSSPNEMGIIGQNFMKGYRLVFDRENLTLGWSRSKCQAVKGEKTTGSNASSPISLPTTEQQRTPSTHAVSPAVAGRAPPSKSSATSILSNWSSLSKVLLLVPLLFHQLTRCKYETIF</sequence>
<evidence type="ECO:0000313" key="17">
    <source>
        <dbReference type="Proteomes" id="UP000243975"/>
    </source>
</evidence>
<keyword evidence="4 12" id="KW-0645">Protease</keyword>
<keyword evidence="8" id="KW-0472">Membrane</keyword>
<evidence type="ECO:0000259" key="15">
    <source>
        <dbReference type="PROSITE" id="PS51767"/>
    </source>
</evidence>
<comment type="subcellular location">
    <subcellularLocation>
        <location evidence="1">Cell membrane</location>
        <topology evidence="1">Lipid-anchor</topology>
    </subcellularLocation>
</comment>
<dbReference type="GO" id="GO:0006508">
    <property type="term" value="P:proteolysis"/>
    <property type="evidence" value="ECO:0007669"/>
    <property type="project" value="UniProtKB-KW"/>
</dbReference>
<keyword evidence="5 14" id="KW-0732">Signal</keyword>
<name>A0A103XK80_CYNCS</name>
<dbReference type="PRINTS" id="PR00792">
    <property type="entry name" value="PEPSIN"/>
</dbReference>
<dbReference type="Gramene" id="KVH92218">
    <property type="protein sequence ID" value="KVH92218"/>
    <property type="gene ID" value="Ccrd_005737"/>
</dbReference>
<evidence type="ECO:0000256" key="9">
    <source>
        <dbReference type="ARBA" id="ARBA00023180"/>
    </source>
</evidence>
<dbReference type="PROSITE" id="PS51767">
    <property type="entry name" value="PEPTIDASE_A1"/>
    <property type="match status" value="1"/>
</dbReference>
<comment type="similarity">
    <text evidence="2 12">Belongs to the peptidase A1 family.</text>
</comment>
<dbReference type="Proteomes" id="UP000243975">
    <property type="component" value="Unassembled WGS sequence"/>
</dbReference>
<feature type="active site" evidence="11">
    <location>
        <position position="351"/>
    </location>
</feature>
<protein>
    <submittedName>
        <fullName evidence="16">Aspartic peptidase</fullName>
    </submittedName>
</protein>
<feature type="domain" description="Peptidase A1" evidence="15">
    <location>
        <begin position="111"/>
        <end position="469"/>
    </location>
</feature>
<dbReference type="InterPro" id="IPR032799">
    <property type="entry name" value="TAXi_C"/>
</dbReference>
<feature type="active site" evidence="11">
    <location>
        <position position="129"/>
    </location>
</feature>
<evidence type="ECO:0000256" key="14">
    <source>
        <dbReference type="SAM" id="SignalP"/>
    </source>
</evidence>
<evidence type="ECO:0000313" key="16">
    <source>
        <dbReference type="EMBL" id="KVH92218.1"/>
    </source>
</evidence>
<dbReference type="EMBL" id="LEKV01004833">
    <property type="protein sequence ID" value="KVH92218.1"/>
    <property type="molecule type" value="Genomic_DNA"/>
</dbReference>
<evidence type="ECO:0000256" key="11">
    <source>
        <dbReference type="PIRSR" id="PIRSR601461-1"/>
    </source>
</evidence>
<feature type="region of interest" description="Disordered" evidence="13">
    <location>
        <begin position="477"/>
        <end position="515"/>
    </location>
</feature>
<accession>A0A103XK80</accession>
<gene>
    <name evidence="16" type="ORF">Ccrd_005737</name>
</gene>